<accession>A0A0P0WMM7</accession>
<evidence type="ECO:0000313" key="2">
    <source>
        <dbReference type="Proteomes" id="UP000059680"/>
    </source>
</evidence>
<feature type="non-terminal residue" evidence="1">
    <location>
        <position position="1"/>
    </location>
</feature>
<reference evidence="2" key="1">
    <citation type="journal article" date="2005" name="Nature">
        <title>The map-based sequence of the rice genome.</title>
        <authorList>
            <consortium name="International rice genome sequencing project (IRGSP)"/>
            <person name="Matsumoto T."/>
            <person name="Wu J."/>
            <person name="Kanamori H."/>
            <person name="Katayose Y."/>
            <person name="Fujisawa M."/>
            <person name="Namiki N."/>
            <person name="Mizuno H."/>
            <person name="Yamamoto K."/>
            <person name="Antonio B.A."/>
            <person name="Baba T."/>
            <person name="Sakata K."/>
            <person name="Nagamura Y."/>
            <person name="Aoki H."/>
            <person name="Arikawa K."/>
            <person name="Arita K."/>
            <person name="Bito T."/>
            <person name="Chiden Y."/>
            <person name="Fujitsuka N."/>
            <person name="Fukunaka R."/>
            <person name="Hamada M."/>
            <person name="Harada C."/>
            <person name="Hayashi A."/>
            <person name="Hijishita S."/>
            <person name="Honda M."/>
            <person name="Hosokawa S."/>
            <person name="Ichikawa Y."/>
            <person name="Idonuma A."/>
            <person name="Iijima M."/>
            <person name="Ikeda M."/>
            <person name="Ikeno M."/>
            <person name="Ito K."/>
            <person name="Ito S."/>
            <person name="Ito T."/>
            <person name="Ito Y."/>
            <person name="Ito Y."/>
            <person name="Iwabuchi A."/>
            <person name="Kamiya K."/>
            <person name="Karasawa W."/>
            <person name="Kurita K."/>
            <person name="Katagiri S."/>
            <person name="Kikuta A."/>
            <person name="Kobayashi H."/>
            <person name="Kobayashi N."/>
            <person name="Machita K."/>
            <person name="Maehara T."/>
            <person name="Masukawa M."/>
            <person name="Mizubayashi T."/>
            <person name="Mukai Y."/>
            <person name="Nagasaki H."/>
            <person name="Nagata Y."/>
            <person name="Naito S."/>
            <person name="Nakashima M."/>
            <person name="Nakama Y."/>
            <person name="Nakamichi Y."/>
            <person name="Nakamura M."/>
            <person name="Meguro A."/>
            <person name="Negishi M."/>
            <person name="Ohta I."/>
            <person name="Ohta T."/>
            <person name="Okamoto M."/>
            <person name="Ono N."/>
            <person name="Saji S."/>
            <person name="Sakaguchi M."/>
            <person name="Sakai K."/>
            <person name="Shibata M."/>
            <person name="Shimokawa T."/>
            <person name="Song J."/>
            <person name="Takazaki Y."/>
            <person name="Terasawa K."/>
            <person name="Tsugane M."/>
            <person name="Tsuji K."/>
            <person name="Ueda S."/>
            <person name="Waki K."/>
            <person name="Yamagata H."/>
            <person name="Yamamoto M."/>
            <person name="Yamamoto S."/>
            <person name="Yamane H."/>
            <person name="Yoshiki S."/>
            <person name="Yoshihara R."/>
            <person name="Yukawa K."/>
            <person name="Zhong H."/>
            <person name="Yano M."/>
            <person name="Yuan Q."/>
            <person name="Ouyang S."/>
            <person name="Liu J."/>
            <person name="Jones K.M."/>
            <person name="Gansberger K."/>
            <person name="Moffat K."/>
            <person name="Hill J."/>
            <person name="Bera J."/>
            <person name="Fadrosh D."/>
            <person name="Jin S."/>
            <person name="Johri S."/>
            <person name="Kim M."/>
            <person name="Overton L."/>
            <person name="Reardon M."/>
            <person name="Tsitrin T."/>
            <person name="Vuong H."/>
            <person name="Weaver B."/>
            <person name="Ciecko A."/>
            <person name="Tallon L."/>
            <person name="Jackson J."/>
            <person name="Pai G."/>
            <person name="Aken S.V."/>
            <person name="Utterback T."/>
            <person name="Reidmuller S."/>
            <person name="Feldblyum T."/>
            <person name="Hsiao J."/>
            <person name="Zismann V."/>
            <person name="Iobst S."/>
            <person name="de Vazeille A.R."/>
            <person name="Buell C.R."/>
            <person name="Ying K."/>
            <person name="Li Y."/>
            <person name="Lu T."/>
            <person name="Huang Y."/>
            <person name="Zhao Q."/>
            <person name="Feng Q."/>
            <person name="Zhang L."/>
            <person name="Zhu J."/>
            <person name="Weng Q."/>
            <person name="Mu J."/>
            <person name="Lu Y."/>
            <person name="Fan D."/>
            <person name="Liu Y."/>
            <person name="Guan J."/>
            <person name="Zhang Y."/>
            <person name="Yu S."/>
            <person name="Liu X."/>
            <person name="Zhang Y."/>
            <person name="Hong G."/>
            <person name="Han B."/>
            <person name="Choisne N."/>
            <person name="Demange N."/>
            <person name="Orjeda G."/>
            <person name="Samain S."/>
            <person name="Cattolico L."/>
            <person name="Pelletier E."/>
            <person name="Couloux A."/>
            <person name="Segurens B."/>
            <person name="Wincker P."/>
            <person name="D'Hont A."/>
            <person name="Scarpelli C."/>
            <person name="Weissenbach J."/>
            <person name="Salanoubat M."/>
            <person name="Quetier F."/>
            <person name="Yu Y."/>
            <person name="Kim H.R."/>
            <person name="Rambo T."/>
            <person name="Currie J."/>
            <person name="Collura K."/>
            <person name="Luo M."/>
            <person name="Yang T."/>
            <person name="Ammiraju J.S.S."/>
            <person name="Engler F."/>
            <person name="Soderlund C."/>
            <person name="Wing R.A."/>
            <person name="Palmer L.E."/>
            <person name="de la Bastide M."/>
            <person name="Spiegel L."/>
            <person name="Nascimento L."/>
            <person name="Zutavern T."/>
            <person name="O'Shaughnessy A."/>
            <person name="Dike S."/>
            <person name="Dedhia N."/>
            <person name="Preston R."/>
            <person name="Balija V."/>
            <person name="McCombie W.R."/>
            <person name="Chow T."/>
            <person name="Chen H."/>
            <person name="Chung M."/>
            <person name="Chen C."/>
            <person name="Shaw J."/>
            <person name="Wu H."/>
            <person name="Hsiao K."/>
            <person name="Chao Y."/>
            <person name="Chu M."/>
            <person name="Cheng C."/>
            <person name="Hour A."/>
            <person name="Lee P."/>
            <person name="Lin S."/>
            <person name="Lin Y."/>
            <person name="Liou J."/>
            <person name="Liu S."/>
            <person name="Hsing Y."/>
            <person name="Raghuvanshi S."/>
            <person name="Mohanty A."/>
            <person name="Bharti A.K."/>
            <person name="Gaur A."/>
            <person name="Gupta V."/>
            <person name="Kumar D."/>
            <person name="Ravi V."/>
            <person name="Vij S."/>
            <person name="Kapur A."/>
            <person name="Khurana P."/>
            <person name="Khurana P."/>
            <person name="Khurana J.P."/>
            <person name="Tyagi A.K."/>
            <person name="Gaikwad K."/>
            <person name="Singh A."/>
            <person name="Dalal V."/>
            <person name="Srivastava S."/>
            <person name="Dixit A."/>
            <person name="Pal A.K."/>
            <person name="Ghazi I.A."/>
            <person name="Yadav M."/>
            <person name="Pandit A."/>
            <person name="Bhargava A."/>
            <person name="Sureshbabu K."/>
            <person name="Batra K."/>
            <person name="Sharma T.R."/>
            <person name="Mohapatra T."/>
            <person name="Singh N.K."/>
            <person name="Messing J."/>
            <person name="Nelson A.B."/>
            <person name="Fuks G."/>
            <person name="Kavchok S."/>
            <person name="Keizer G."/>
            <person name="Linton E."/>
            <person name="Llaca V."/>
            <person name="Song R."/>
            <person name="Tanyolac B."/>
            <person name="Young S."/>
            <person name="Ho-Il K."/>
            <person name="Hahn J.H."/>
            <person name="Sangsakoo G."/>
            <person name="Vanavichit A."/>
            <person name="de Mattos Luiz.A.T."/>
            <person name="Zimmer P.D."/>
            <person name="Malone G."/>
            <person name="Dellagostin O."/>
            <person name="de Oliveira A.C."/>
            <person name="Bevan M."/>
            <person name="Bancroft I."/>
            <person name="Minx P."/>
            <person name="Cordum H."/>
            <person name="Wilson R."/>
            <person name="Cheng Z."/>
            <person name="Jin W."/>
            <person name="Jiang J."/>
            <person name="Leong S.A."/>
            <person name="Iwama H."/>
            <person name="Gojobori T."/>
            <person name="Itoh T."/>
            <person name="Niimura Y."/>
            <person name="Fujii Y."/>
            <person name="Habara T."/>
            <person name="Sakai H."/>
            <person name="Sato Y."/>
            <person name="Wilson G."/>
            <person name="Kumar K."/>
            <person name="McCouch S."/>
            <person name="Juretic N."/>
            <person name="Hoen D."/>
            <person name="Wright S."/>
            <person name="Bruskiewich R."/>
            <person name="Bureau T."/>
            <person name="Miyao A."/>
            <person name="Hirochika H."/>
            <person name="Nishikawa T."/>
            <person name="Kadowaki K."/>
            <person name="Sugiura M."/>
            <person name="Burr B."/>
            <person name="Sasaki T."/>
        </authorList>
    </citation>
    <scope>NUCLEOTIDE SEQUENCE [LARGE SCALE GENOMIC DNA]</scope>
    <source>
        <strain evidence="2">cv. Nipponbare</strain>
    </source>
</reference>
<reference evidence="1 2" key="2">
    <citation type="journal article" date="2013" name="Plant Cell Physiol.">
        <title>Rice Annotation Project Database (RAP-DB): an integrative and interactive database for rice genomics.</title>
        <authorList>
            <person name="Sakai H."/>
            <person name="Lee S.S."/>
            <person name="Tanaka T."/>
            <person name="Numa H."/>
            <person name="Kim J."/>
            <person name="Kawahara Y."/>
            <person name="Wakimoto H."/>
            <person name="Yang C.C."/>
            <person name="Iwamoto M."/>
            <person name="Abe T."/>
            <person name="Yamada Y."/>
            <person name="Muto A."/>
            <person name="Inokuchi H."/>
            <person name="Ikemura T."/>
            <person name="Matsumoto T."/>
            <person name="Sasaki T."/>
            <person name="Itoh T."/>
        </authorList>
    </citation>
    <scope>NUCLEOTIDE SEQUENCE [LARGE SCALE GENOMIC DNA]</scope>
    <source>
        <strain evidence="2">cv. Nipponbare</strain>
    </source>
</reference>
<keyword evidence="2" id="KW-1185">Reference proteome</keyword>
<dbReference type="EMBL" id="AP014961">
    <property type="protein sequence ID" value="BAS94150.1"/>
    <property type="molecule type" value="Genomic_DNA"/>
</dbReference>
<name>A0A0P0WMM7_ORYSJ</name>
<dbReference type="InParanoid" id="A0A0P0WMM7"/>
<dbReference type="PaxDb" id="39947-A0A0P0WMM7"/>
<sequence>LLQSIELPPEPKNQILLTLNFQYRTNYSLTNYSLGLIRSGFCPTWHTRGNPVSILFI</sequence>
<evidence type="ECO:0000313" key="1">
    <source>
        <dbReference type="EMBL" id="BAS94150.1"/>
    </source>
</evidence>
<organism evidence="1 2">
    <name type="scientific">Oryza sativa subsp. japonica</name>
    <name type="common">Rice</name>
    <dbReference type="NCBI Taxonomy" id="39947"/>
    <lineage>
        <taxon>Eukaryota</taxon>
        <taxon>Viridiplantae</taxon>
        <taxon>Streptophyta</taxon>
        <taxon>Embryophyta</taxon>
        <taxon>Tracheophyta</taxon>
        <taxon>Spermatophyta</taxon>
        <taxon>Magnoliopsida</taxon>
        <taxon>Liliopsida</taxon>
        <taxon>Poales</taxon>
        <taxon>Poaceae</taxon>
        <taxon>BOP clade</taxon>
        <taxon>Oryzoideae</taxon>
        <taxon>Oryzeae</taxon>
        <taxon>Oryzinae</taxon>
        <taxon>Oryza</taxon>
        <taxon>Oryza sativa</taxon>
    </lineage>
</organism>
<dbReference type="AlphaFoldDB" id="A0A0P0WMM7"/>
<proteinExistence type="predicted"/>
<gene>
    <name evidence="1" type="ordered locus">Os05g0429802</name>
    <name evidence="1" type="ORF">OSNPB_050429802</name>
</gene>
<feature type="non-terminal residue" evidence="1">
    <location>
        <position position="57"/>
    </location>
</feature>
<protein>
    <submittedName>
        <fullName evidence="1">Os05g0429802 protein</fullName>
    </submittedName>
</protein>
<dbReference type="Gramene" id="Os05t0429802-01">
    <property type="protein sequence ID" value="Os05t0429802-01"/>
    <property type="gene ID" value="Os05g0429802"/>
</dbReference>
<dbReference type="Proteomes" id="UP000059680">
    <property type="component" value="Chromosome 5"/>
</dbReference>
<reference evidence="1 2" key="3">
    <citation type="journal article" date="2013" name="Rice">
        <title>Improvement of the Oryza sativa Nipponbare reference genome using next generation sequence and optical map data.</title>
        <authorList>
            <person name="Kawahara Y."/>
            <person name="de la Bastide M."/>
            <person name="Hamilton J.P."/>
            <person name="Kanamori H."/>
            <person name="McCombie W.R."/>
            <person name="Ouyang S."/>
            <person name="Schwartz D.C."/>
            <person name="Tanaka T."/>
            <person name="Wu J."/>
            <person name="Zhou S."/>
            <person name="Childs K.L."/>
            <person name="Davidson R.M."/>
            <person name="Lin H."/>
            <person name="Quesada-Ocampo L."/>
            <person name="Vaillancourt B."/>
            <person name="Sakai H."/>
            <person name="Lee S.S."/>
            <person name="Kim J."/>
            <person name="Numa H."/>
            <person name="Itoh T."/>
            <person name="Buell C.R."/>
            <person name="Matsumoto T."/>
        </authorList>
    </citation>
    <scope>NUCLEOTIDE SEQUENCE [LARGE SCALE GENOMIC DNA]</scope>
    <source>
        <strain evidence="2">cv. Nipponbare</strain>
    </source>
</reference>